<dbReference type="Pfam" id="PF14657">
    <property type="entry name" value="Arm-DNA-bind_4"/>
    <property type="match status" value="1"/>
</dbReference>
<comment type="similarity">
    <text evidence="1">Belongs to the 'phage' integrase family.</text>
</comment>
<dbReference type="InterPro" id="IPR025269">
    <property type="entry name" value="SAM-like_dom"/>
</dbReference>
<feature type="domain" description="Tyr recombinase" evidence="5">
    <location>
        <begin position="171"/>
        <end position="343"/>
    </location>
</feature>
<dbReference type="InterPro" id="IPR011010">
    <property type="entry name" value="DNA_brk_join_enz"/>
</dbReference>
<dbReference type="RefSeq" id="WP_089940529.1">
    <property type="nucleotide sequence ID" value="NZ_QEKT01000007.1"/>
</dbReference>
<proteinExistence type="inferred from homology"/>
<reference evidence="7 8" key="1">
    <citation type="submission" date="2018-04" db="EMBL/GenBank/DDBJ databases">
        <title>Genomic Encyclopedia of Type Strains, Phase IV (KMG-IV): sequencing the most valuable type-strain genomes for metagenomic binning, comparative biology and taxonomic classification.</title>
        <authorList>
            <person name="Goeker M."/>
        </authorList>
    </citation>
    <scope>NUCLEOTIDE SEQUENCE [LARGE SCALE GENOMIC DNA]</scope>
    <source>
        <strain evidence="7 8">DSM 28795</strain>
    </source>
</reference>
<dbReference type="OrthoDB" id="9803188at2"/>
<organism evidence="7 8">
    <name type="scientific">Convivina intestini</name>
    <dbReference type="NCBI Taxonomy" id="1505726"/>
    <lineage>
        <taxon>Bacteria</taxon>
        <taxon>Bacillati</taxon>
        <taxon>Bacillota</taxon>
        <taxon>Bacilli</taxon>
        <taxon>Lactobacillales</taxon>
        <taxon>Lactobacillaceae</taxon>
        <taxon>Convivina</taxon>
    </lineage>
</organism>
<keyword evidence="3" id="KW-0233">DNA recombination</keyword>
<dbReference type="PANTHER" id="PTHR30349:SF64">
    <property type="entry name" value="PROPHAGE INTEGRASE INTD-RELATED"/>
    <property type="match status" value="1"/>
</dbReference>
<dbReference type="InterPro" id="IPR013762">
    <property type="entry name" value="Integrase-like_cat_sf"/>
</dbReference>
<evidence type="ECO:0000313" key="8">
    <source>
        <dbReference type="Proteomes" id="UP000245433"/>
    </source>
</evidence>
<dbReference type="PANTHER" id="PTHR30349">
    <property type="entry name" value="PHAGE INTEGRASE-RELATED"/>
    <property type="match status" value="1"/>
</dbReference>
<dbReference type="CDD" id="cd01189">
    <property type="entry name" value="INT_ICEBs1_C_like"/>
    <property type="match status" value="1"/>
</dbReference>
<feature type="domain" description="Core-binding (CB)" evidence="6">
    <location>
        <begin position="60"/>
        <end position="140"/>
    </location>
</feature>
<evidence type="ECO:0000256" key="3">
    <source>
        <dbReference type="ARBA" id="ARBA00023172"/>
    </source>
</evidence>
<dbReference type="InterPro" id="IPR028259">
    <property type="entry name" value="AP2-like_int_N"/>
</dbReference>
<gene>
    <name evidence="7" type="ORF">C7384_10781</name>
</gene>
<dbReference type="Gene3D" id="1.10.150.130">
    <property type="match status" value="1"/>
</dbReference>
<name>A0A2U1D714_9LACO</name>
<dbReference type="Pfam" id="PF13102">
    <property type="entry name" value="Phage_int_SAM_5"/>
    <property type="match status" value="1"/>
</dbReference>
<sequence>MATYTKTQGGKYRARVSVKENGKYKQLSKQGFRTKKEAILWASEIEAGYVDRVKNKYENMLLSEYFEKWVDTYKSKMESATQYQYQNTLDNIVKYLPDVKLLDFTRTDFQNFINEFGKDHSKETVAKRKNHISQALEDAYADGIIKNNPTIRIQLVGTAGKSAYDKFLEDKELIKLDRYVKEKLIQYPHSKSYLAIYISIHTGMRIGEIMALQSDDIDFKNKTISVNKALDQYRHVKSTKTESSNRVISVDDDLLEELKGIDGLIADVSNYGAGKTLKKAIKELGIKTVSFHALRHSHGSLLLSQGVDIKYVSARLGHKNISTTIDVYTHLLNSQKEIEEEKTQQIMTSVFKSKSV</sequence>
<evidence type="ECO:0000259" key="6">
    <source>
        <dbReference type="PROSITE" id="PS51900"/>
    </source>
</evidence>
<evidence type="ECO:0000256" key="2">
    <source>
        <dbReference type="ARBA" id="ARBA00023125"/>
    </source>
</evidence>
<dbReference type="EMBL" id="QEKT01000007">
    <property type="protein sequence ID" value="PVY83473.1"/>
    <property type="molecule type" value="Genomic_DNA"/>
</dbReference>
<dbReference type="InterPro" id="IPR044068">
    <property type="entry name" value="CB"/>
</dbReference>
<keyword evidence="2 4" id="KW-0238">DNA-binding</keyword>
<dbReference type="SUPFAM" id="SSF56349">
    <property type="entry name" value="DNA breaking-rejoining enzymes"/>
    <property type="match status" value="1"/>
</dbReference>
<dbReference type="GO" id="GO:0003677">
    <property type="term" value="F:DNA binding"/>
    <property type="evidence" value="ECO:0007669"/>
    <property type="project" value="UniProtKB-UniRule"/>
</dbReference>
<dbReference type="InterPro" id="IPR010998">
    <property type="entry name" value="Integrase_recombinase_N"/>
</dbReference>
<keyword evidence="8" id="KW-1185">Reference proteome</keyword>
<dbReference type="Proteomes" id="UP000245433">
    <property type="component" value="Unassembled WGS sequence"/>
</dbReference>
<comment type="caution">
    <text evidence="7">The sequence shown here is derived from an EMBL/GenBank/DDBJ whole genome shotgun (WGS) entry which is preliminary data.</text>
</comment>
<evidence type="ECO:0000256" key="4">
    <source>
        <dbReference type="PROSITE-ProRule" id="PRU01248"/>
    </source>
</evidence>
<dbReference type="Pfam" id="PF00589">
    <property type="entry name" value="Phage_integrase"/>
    <property type="match status" value="1"/>
</dbReference>
<dbReference type="PROSITE" id="PS51898">
    <property type="entry name" value="TYR_RECOMBINASE"/>
    <property type="match status" value="1"/>
</dbReference>
<dbReference type="InterPro" id="IPR050090">
    <property type="entry name" value="Tyrosine_recombinase_XerCD"/>
</dbReference>
<dbReference type="Gene3D" id="1.10.443.10">
    <property type="entry name" value="Intergrase catalytic core"/>
    <property type="match status" value="1"/>
</dbReference>
<dbReference type="InterPro" id="IPR002104">
    <property type="entry name" value="Integrase_catalytic"/>
</dbReference>
<protein>
    <submittedName>
        <fullName evidence="7">Site-specific recombinase XerD</fullName>
    </submittedName>
</protein>
<evidence type="ECO:0000259" key="5">
    <source>
        <dbReference type="PROSITE" id="PS51898"/>
    </source>
</evidence>
<dbReference type="AlphaFoldDB" id="A0A2U1D714"/>
<dbReference type="PROSITE" id="PS51900">
    <property type="entry name" value="CB"/>
    <property type="match status" value="1"/>
</dbReference>
<evidence type="ECO:0000313" key="7">
    <source>
        <dbReference type="EMBL" id="PVY83473.1"/>
    </source>
</evidence>
<evidence type="ECO:0000256" key="1">
    <source>
        <dbReference type="ARBA" id="ARBA00008857"/>
    </source>
</evidence>
<accession>A0A2U1D714</accession>
<dbReference type="GO" id="GO:0015074">
    <property type="term" value="P:DNA integration"/>
    <property type="evidence" value="ECO:0007669"/>
    <property type="project" value="InterPro"/>
</dbReference>
<dbReference type="GO" id="GO:0006310">
    <property type="term" value="P:DNA recombination"/>
    <property type="evidence" value="ECO:0007669"/>
    <property type="project" value="UniProtKB-KW"/>
</dbReference>